<proteinExistence type="predicted"/>
<protein>
    <submittedName>
        <fullName evidence="1">Uncharacterized protein</fullName>
    </submittedName>
</protein>
<reference evidence="1 2" key="1">
    <citation type="submission" date="2024-02" db="EMBL/GenBank/DDBJ databases">
        <title>De novo assembly and annotation of 12 fungi associated with fruit tree decline syndrome in Ontario, Canada.</title>
        <authorList>
            <person name="Sulman M."/>
            <person name="Ellouze W."/>
            <person name="Ilyukhin E."/>
        </authorList>
    </citation>
    <scope>NUCLEOTIDE SEQUENCE [LARGE SCALE GENOMIC DNA]</scope>
    <source>
        <strain evidence="1 2">M11/M66-122</strain>
    </source>
</reference>
<name>A0AAN9UPA6_9PEZI</name>
<evidence type="ECO:0000313" key="2">
    <source>
        <dbReference type="Proteomes" id="UP001320420"/>
    </source>
</evidence>
<dbReference type="AlphaFoldDB" id="A0AAN9UPA6"/>
<dbReference type="EMBL" id="JAKJXP020000065">
    <property type="protein sequence ID" value="KAK7750372.1"/>
    <property type="molecule type" value="Genomic_DNA"/>
</dbReference>
<accession>A0AAN9UPA6</accession>
<sequence>MALTSGTWIRELEETDYTRTFEGTSHWDRYGNIDRSPENLFQDEAMMSNTPSICDGKSQQTVTEHMVSPGFYQNATRFYHHISNAQGRRQLSRFPMVRALCDALNHAGYRAEMDDDGDIWYDCDDGDRYFDALEYHVSDMDEPDEAWFPRVCPICQDFEGYGLGDVLRTVESAKKQYYEYKEEVRKGKRSF</sequence>
<gene>
    <name evidence="1" type="ORF">SLS62_007671</name>
</gene>
<keyword evidence="2" id="KW-1185">Reference proteome</keyword>
<dbReference type="Proteomes" id="UP001320420">
    <property type="component" value="Unassembled WGS sequence"/>
</dbReference>
<organism evidence="1 2">
    <name type="scientific">Diatrype stigma</name>
    <dbReference type="NCBI Taxonomy" id="117547"/>
    <lineage>
        <taxon>Eukaryota</taxon>
        <taxon>Fungi</taxon>
        <taxon>Dikarya</taxon>
        <taxon>Ascomycota</taxon>
        <taxon>Pezizomycotina</taxon>
        <taxon>Sordariomycetes</taxon>
        <taxon>Xylariomycetidae</taxon>
        <taxon>Xylariales</taxon>
        <taxon>Diatrypaceae</taxon>
        <taxon>Diatrype</taxon>
    </lineage>
</organism>
<comment type="caution">
    <text evidence="1">The sequence shown here is derived from an EMBL/GenBank/DDBJ whole genome shotgun (WGS) entry which is preliminary data.</text>
</comment>
<evidence type="ECO:0000313" key="1">
    <source>
        <dbReference type="EMBL" id="KAK7750372.1"/>
    </source>
</evidence>